<comment type="subcellular location">
    <subcellularLocation>
        <location evidence="9">Cell membrane</location>
        <topology evidence="9">Single-pass membrane protein</topology>
    </subcellularLocation>
    <subcellularLocation>
        <location evidence="1">Membrane</location>
    </subcellularLocation>
</comment>
<dbReference type="PROSITE" id="PS01067">
    <property type="entry name" value="SECE_SEC61G"/>
    <property type="match status" value="1"/>
</dbReference>
<dbReference type="PANTHER" id="PTHR33910">
    <property type="entry name" value="PROTEIN TRANSLOCASE SUBUNIT SECE"/>
    <property type="match status" value="1"/>
</dbReference>
<feature type="transmembrane region" description="Helical" evidence="9">
    <location>
        <begin position="50"/>
        <end position="74"/>
    </location>
</feature>
<keyword evidence="11" id="KW-1185">Reference proteome</keyword>
<comment type="function">
    <text evidence="9">Essential subunit of the Sec protein translocation channel SecYEG. Clamps together the 2 halves of SecY. May contact the channel plug during translocation.</text>
</comment>
<accession>A0A109W3U8</accession>
<gene>
    <name evidence="9" type="primary">secE</name>
    <name evidence="10" type="ORF">AXF13_03740</name>
</gene>
<dbReference type="EMBL" id="CP014229">
    <property type="protein sequence ID" value="AMD89296.1"/>
    <property type="molecule type" value="Genomic_DNA"/>
</dbReference>
<evidence type="ECO:0000313" key="10">
    <source>
        <dbReference type="EMBL" id="AMD89296.1"/>
    </source>
</evidence>
<dbReference type="Gene3D" id="1.20.5.1030">
    <property type="entry name" value="Preprotein translocase secy subunit"/>
    <property type="match status" value="1"/>
</dbReference>
<dbReference type="InterPro" id="IPR001901">
    <property type="entry name" value="Translocase_SecE/Sec61-g"/>
</dbReference>
<dbReference type="GO" id="GO:0065002">
    <property type="term" value="P:intracellular protein transmembrane transport"/>
    <property type="evidence" value="ECO:0007669"/>
    <property type="project" value="UniProtKB-UniRule"/>
</dbReference>
<keyword evidence="7 9" id="KW-0811">Translocation</keyword>
<evidence type="ECO:0000256" key="9">
    <source>
        <dbReference type="HAMAP-Rule" id="MF_00422"/>
    </source>
</evidence>
<organism evidence="10 11">
    <name type="scientific">Desulfovibrio fairfieldensis</name>
    <dbReference type="NCBI Taxonomy" id="44742"/>
    <lineage>
        <taxon>Bacteria</taxon>
        <taxon>Pseudomonadati</taxon>
        <taxon>Thermodesulfobacteriota</taxon>
        <taxon>Desulfovibrionia</taxon>
        <taxon>Desulfovibrionales</taxon>
        <taxon>Desulfovibrionaceae</taxon>
        <taxon>Desulfovibrio</taxon>
    </lineage>
</organism>
<comment type="similarity">
    <text evidence="9">Belongs to the SecE/SEC61-gamma family.</text>
</comment>
<evidence type="ECO:0000256" key="3">
    <source>
        <dbReference type="ARBA" id="ARBA00022475"/>
    </source>
</evidence>
<keyword evidence="2 9" id="KW-0813">Transport</keyword>
<dbReference type="Pfam" id="PF00584">
    <property type="entry name" value="SecE"/>
    <property type="match status" value="1"/>
</dbReference>
<evidence type="ECO:0000313" key="11">
    <source>
        <dbReference type="Proteomes" id="UP000069241"/>
    </source>
</evidence>
<dbReference type="HAMAP" id="MF_00422">
    <property type="entry name" value="SecE"/>
    <property type="match status" value="1"/>
</dbReference>
<protein>
    <recommendedName>
        <fullName evidence="9">Protein translocase subunit SecE</fullName>
    </recommendedName>
</protein>
<evidence type="ECO:0000256" key="2">
    <source>
        <dbReference type="ARBA" id="ARBA00022448"/>
    </source>
</evidence>
<dbReference type="GO" id="GO:0008320">
    <property type="term" value="F:protein transmembrane transporter activity"/>
    <property type="evidence" value="ECO:0007669"/>
    <property type="project" value="UniProtKB-UniRule"/>
</dbReference>
<evidence type="ECO:0000256" key="5">
    <source>
        <dbReference type="ARBA" id="ARBA00022927"/>
    </source>
</evidence>
<comment type="subunit">
    <text evidence="9">Component of the Sec protein translocase complex. Heterotrimer consisting of SecY, SecE and SecG subunits. The heterotrimers can form oligomers, although 1 heterotrimer is thought to be able to translocate proteins. Interacts with the ribosome. Interacts with SecDF, and other proteins may be involved. Interacts with SecA.</text>
</comment>
<dbReference type="GO" id="GO:0005886">
    <property type="term" value="C:plasma membrane"/>
    <property type="evidence" value="ECO:0007669"/>
    <property type="project" value="UniProtKB-SubCell"/>
</dbReference>
<evidence type="ECO:0000256" key="7">
    <source>
        <dbReference type="ARBA" id="ARBA00023010"/>
    </source>
</evidence>
<dbReference type="Proteomes" id="UP000069241">
    <property type="component" value="Chromosome"/>
</dbReference>
<reference evidence="11" key="1">
    <citation type="submission" date="2016-02" db="EMBL/GenBank/DDBJ databases">
        <authorList>
            <person name="Holder M.E."/>
            <person name="Ajami N.J."/>
            <person name="Petrosino J.F."/>
        </authorList>
    </citation>
    <scope>NUCLEOTIDE SEQUENCE [LARGE SCALE GENOMIC DNA]</scope>
    <source>
        <strain evidence="11">CCUG 45958</strain>
    </source>
</reference>
<evidence type="ECO:0000256" key="1">
    <source>
        <dbReference type="ARBA" id="ARBA00004370"/>
    </source>
</evidence>
<dbReference type="InterPro" id="IPR005807">
    <property type="entry name" value="SecE_bac"/>
</dbReference>
<dbReference type="InterPro" id="IPR038379">
    <property type="entry name" value="SecE_sf"/>
</dbReference>
<dbReference type="GO" id="GO:0006605">
    <property type="term" value="P:protein targeting"/>
    <property type="evidence" value="ECO:0007669"/>
    <property type="project" value="UniProtKB-UniRule"/>
</dbReference>
<dbReference type="GO" id="GO:0043952">
    <property type="term" value="P:protein transport by the Sec complex"/>
    <property type="evidence" value="ECO:0007669"/>
    <property type="project" value="UniProtKB-UniRule"/>
</dbReference>
<name>A0A109W3U8_9BACT</name>
<dbReference type="KEGG" id="dfi:AXF13_03740"/>
<dbReference type="AlphaFoldDB" id="A0A109W3U8"/>
<sequence>MAKKQAQTADVKSDKAPNPFVRFSRYVEDSKAELRKVTWPTLKETRKATLAVLGFVAVMAVILGLVDLGLSALIKSILS</sequence>
<dbReference type="NCBIfam" id="TIGR00964">
    <property type="entry name" value="secE_bact"/>
    <property type="match status" value="1"/>
</dbReference>
<keyword evidence="8 9" id="KW-0472">Membrane</keyword>
<evidence type="ECO:0000256" key="8">
    <source>
        <dbReference type="ARBA" id="ARBA00023136"/>
    </source>
</evidence>
<keyword evidence="4 9" id="KW-0812">Transmembrane</keyword>
<evidence type="ECO:0000256" key="4">
    <source>
        <dbReference type="ARBA" id="ARBA00022692"/>
    </source>
</evidence>
<keyword evidence="6 9" id="KW-1133">Transmembrane helix</keyword>
<proteinExistence type="inferred from homology"/>
<keyword evidence="5 9" id="KW-0653">Protein transport</keyword>
<dbReference type="GO" id="GO:0009306">
    <property type="term" value="P:protein secretion"/>
    <property type="evidence" value="ECO:0007669"/>
    <property type="project" value="UniProtKB-UniRule"/>
</dbReference>
<evidence type="ECO:0000256" key="6">
    <source>
        <dbReference type="ARBA" id="ARBA00022989"/>
    </source>
</evidence>
<dbReference type="PANTHER" id="PTHR33910:SF1">
    <property type="entry name" value="PROTEIN TRANSLOCASE SUBUNIT SECE"/>
    <property type="match status" value="1"/>
</dbReference>
<dbReference type="STRING" id="44742.AXF13_03740"/>
<keyword evidence="3 9" id="KW-1003">Cell membrane</keyword>
<dbReference type="RefSeq" id="WP_008684738.1">
    <property type="nucleotide sequence ID" value="NZ_CP014229.1"/>
</dbReference>